<dbReference type="PANTHER" id="PTHR36582">
    <property type="entry name" value="ANTITOXIN PARD"/>
    <property type="match status" value="1"/>
</dbReference>
<dbReference type="GO" id="GO:0006355">
    <property type="term" value="P:regulation of DNA-templated transcription"/>
    <property type="evidence" value="ECO:0007669"/>
    <property type="project" value="InterPro"/>
</dbReference>
<dbReference type="AlphaFoldDB" id="A0A918PZT6"/>
<reference evidence="3" key="1">
    <citation type="journal article" date="2014" name="Int. J. Syst. Evol. Microbiol.">
        <title>Complete genome sequence of Corynebacterium casei LMG S-19264T (=DSM 44701T), isolated from a smear-ripened cheese.</title>
        <authorList>
            <consortium name="US DOE Joint Genome Institute (JGI-PGF)"/>
            <person name="Walter F."/>
            <person name="Albersmeier A."/>
            <person name="Kalinowski J."/>
            <person name="Ruckert C."/>
        </authorList>
    </citation>
    <scope>NUCLEOTIDE SEQUENCE</scope>
    <source>
        <strain evidence="3">KCTC 32296</strain>
    </source>
</reference>
<dbReference type="InterPro" id="IPR010985">
    <property type="entry name" value="Ribbon_hlx_hlx"/>
</dbReference>
<dbReference type="InterPro" id="IPR038296">
    <property type="entry name" value="ParD_sf"/>
</dbReference>
<sequence>MAKISISMTDGMNDYVQARVKAGEYNNTSEYFRDLVRRDQENAAKYMALKQAIQDGLDSGISDKSIDDAWAEADREYDAQNG</sequence>
<evidence type="ECO:0000313" key="3">
    <source>
        <dbReference type="EMBL" id="GGZ28759.1"/>
    </source>
</evidence>
<organism evidence="3 4">
    <name type="scientific">Asticcacaulis endophyticus</name>
    <dbReference type="NCBI Taxonomy" id="1395890"/>
    <lineage>
        <taxon>Bacteria</taxon>
        <taxon>Pseudomonadati</taxon>
        <taxon>Pseudomonadota</taxon>
        <taxon>Alphaproteobacteria</taxon>
        <taxon>Caulobacterales</taxon>
        <taxon>Caulobacteraceae</taxon>
        <taxon>Asticcacaulis</taxon>
    </lineage>
</organism>
<dbReference type="InterPro" id="IPR022789">
    <property type="entry name" value="ParD"/>
</dbReference>
<evidence type="ECO:0000256" key="2">
    <source>
        <dbReference type="ARBA" id="ARBA00022649"/>
    </source>
</evidence>
<comment type="caution">
    <text evidence="3">The sequence shown here is derived from an EMBL/GenBank/DDBJ whole genome shotgun (WGS) entry which is preliminary data.</text>
</comment>
<keyword evidence="4" id="KW-1185">Reference proteome</keyword>
<reference evidence="3" key="2">
    <citation type="submission" date="2020-09" db="EMBL/GenBank/DDBJ databases">
        <authorList>
            <person name="Sun Q."/>
            <person name="Kim S."/>
        </authorList>
    </citation>
    <scope>NUCLEOTIDE SEQUENCE</scope>
    <source>
        <strain evidence="3">KCTC 32296</strain>
    </source>
</reference>
<gene>
    <name evidence="3" type="primary">parD-4</name>
    <name evidence="3" type="ORF">GCM10011273_13270</name>
</gene>
<name>A0A918PZT6_9CAUL</name>
<evidence type="ECO:0000313" key="4">
    <source>
        <dbReference type="Proteomes" id="UP000662572"/>
    </source>
</evidence>
<dbReference type="PANTHER" id="PTHR36582:SF2">
    <property type="entry name" value="ANTITOXIN PARD"/>
    <property type="match status" value="1"/>
</dbReference>
<dbReference type="Pfam" id="PF03693">
    <property type="entry name" value="ParD_antitoxin"/>
    <property type="match status" value="1"/>
</dbReference>
<dbReference type="SUPFAM" id="SSF47598">
    <property type="entry name" value="Ribbon-helix-helix"/>
    <property type="match status" value="1"/>
</dbReference>
<dbReference type="CDD" id="cd22231">
    <property type="entry name" value="RHH_NikR_HicB-like"/>
    <property type="match status" value="1"/>
</dbReference>
<dbReference type="EMBL" id="BMZB01000001">
    <property type="protein sequence ID" value="GGZ28759.1"/>
    <property type="molecule type" value="Genomic_DNA"/>
</dbReference>
<dbReference type="RefSeq" id="WP_189485594.1">
    <property type="nucleotide sequence ID" value="NZ_BMZB01000001.1"/>
</dbReference>
<dbReference type="Proteomes" id="UP000662572">
    <property type="component" value="Unassembled WGS sequence"/>
</dbReference>
<comment type="similarity">
    <text evidence="1">Belongs to the ParD antitoxin family.</text>
</comment>
<dbReference type="Gene3D" id="6.10.10.120">
    <property type="entry name" value="Antitoxin ParD1-like"/>
    <property type="match status" value="1"/>
</dbReference>
<keyword evidence="2" id="KW-1277">Toxin-antitoxin system</keyword>
<dbReference type="NCBIfam" id="TIGR02606">
    <property type="entry name" value="antidote_CC2985"/>
    <property type="match status" value="1"/>
</dbReference>
<protein>
    <submittedName>
        <fullName evidence="3">Antitoxin protein parD-4</fullName>
    </submittedName>
</protein>
<evidence type="ECO:0000256" key="1">
    <source>
        <dbReference type="ARBA" id="ARBA00008580"/>
    </source>
</evidence>
<proteinExistence type="inferred from homology"/>
<accession>A0A918PZT6</accession>